<dbReference type="OrthoDB" id="5954308at2759"/>
<feature type="transmembrane region" description="Helical" evidence="1">
    <location>
        <begin position="80"/>
        <end position="104"/>
    </location>
</feature>
<dbReference type="AlphaFoldDB" id="A0A316ULI6"/>
<sequence length="157" mass="17455">GLAIAYPLIINPHYAMKHQGDLLDSPSRSPSLNINQRLTLWERSYKMGTVIPALGLACSALWGSLYAMNRNKLAALTPNWRLLGIGAAAQFSIVPWTLIVIMPVNTKLMALRKEANKRESVNEAEVEQLFQQWQKLHLVRCGFLAVGLVSAIGAFVW</sequence>
<dbReference type="GeneID" id="37026360"/>
<protein>
    <submittedName>
        <fullName evidence="2">DUF1772-domain-containing protein</fullName>
    </submittedName>
</protein>
<feature type="non-terminal residue" evidence="2">
    <location>
        <position position="1"/>
    </location>
</feature>
<evidence type="ECO:0000313" key="2">
    <source>
        <dbReference type="EMBL" id="PWN26100.1"/>
    </source>
</evidence>
<feature type="transmembrane region" description="Helical" evidence="1">
    <location>
        <begin position="47"/>
        <end position="68"/>
    </location>
</feature>
<feature type="transmembrane region" description="Helical" evidence="1">
    <location>
        <begin position="138"/>
        <end position="156"/>
    </location>
</feature>
<evidence type="ECO:0000256" key="1">
    <source>
        <dbReference type="SAM" id="Phobius"/>
    </source>
</evidence>
<keyword evidence="3" id="KW-1185">Reference proteome</keyword>
<dbReference type="PANTHER" id="PTHR36535">
    <property type="entry name" value="YALI0E30327P"/>
    <property type="match status" value="1"/>
</dbReference>
<reference evidence="2 3" key="1">
    <citation type="journal article" date="2018" name="Mol. Biol. Evol.">
        <title>Broad Genomic Sampling Reveals a Smut Pathogenic Ancestry of the Fungal Clade Ustilaginomycotina.</title>
        <authorList>
            <person name="Kijpornyongpan T."/>
            <person name="Mondo S.J."/>
            <person name="Barry K."/>
            <person name="Sandor L."/>
            <person name="Lee J."/>
            <person name="Lipzen A."/>
            <person name="Pangilinan J."/>
            <person name="LaButti K."/>
            <person name="Hainaut M."/>
            <person name="Henrissat B."/>
            <person name="Grigoriev I.V."/>
            <person name="Spatafora J.W."/>
            <person name="Aime M.C."/>
        </authorList>
    </citation>
    <scope>NUCLEOTIDE SEQUENCE [LARGE SCALE GENOMIC DNA]</scope>
    <source>
        <strain evidence="2 3">MCA 5214</strain>
    </source>
</reference>
<dbReference type="PANTHER" id="PTHR36535:SF1">
    <property type="entry name" value="DUF1772 DOMAIN-CONTAINING PROTEIN"/>
    <property type="match status" value="1"/>
</dbReference>
<name>A0A316ULI6_9BASI</name>
<proteinExistence type="predicted"/>
<dbReference type="InterPro" id="IPR013901">
    <property type="entry name" value="Anthrone_oxy"/>
</dbReference>
<dbReference type="EMBL" id="KZ819673">
    <property type="protein sequence ID" value="PWN26100.1"/>
    <property type="molecule type" value="Genomic_DNA"/>
</dbReference>
<keyword evidence="1" id="KW-0472">Membrane</keyword>
<gene>
    <name evidence="2" type="ORF">BDZ90DRAFT_222629</name>
</gene>
<dbReference type="Proteomes" id="UP000245884">
    <property type="component" value="Unassembled WGS sequence"/>
</dbReference>
<dbReference type="Pfam" id="PF08592">
    <property type="entry name" value="Anthrone_oxy"/>
    <property type="match status" value="1"/>
</dbReference>
<organism evidence="2 3">
    <name type="scientific">Jaminaea rosea</name>
    <dbReference type="NCBI Taxonomy" id="1569628"/>
    <lineage>
        <taxon>Eukaryota</taxon>
        <taxon>Fungi</taxon>
        <taxon>Dikarya</taxon>
        <taxon>Basidiomycota</taxon>
        <taxon>Ustilaginomycotina</taxon>
        <taxon>Exobasidiomycetes</taxon>
        <taxon>Microstromatales</taxon>
        <taxon>Microstromatales incertae sedis</taxon>
        <taxon>Jaminaea</taxon>
    </lineage>
</organism>
<dbReference type="RefSeq" id="XP_025360712.1">
    <property type="nucleotide sequence ID" value="XM_025504537.1"/>
</dbReference>
<accession>A0A316ULI6</accession>
<evidence type="ECO:0000313" key="3">
    <source>
        <dbReference type="Proteomes" id="UP000245884"/>
    </source>
</evidence>
<keyword evidence="1" id="KW-0812">Transmembrane</keyword>
<keyword evidence="1" id="KW-1133">Transmembrane helix</keyword>